<reference evidence="2 3" key="1">
    <citation type="journal article" date="2019" name="Front. Microbiol.">
        <title>Genomic Features for Desiccation Tolerance and Sugar Biosynthesis in the Extremophile Gloeocapsopsis sp. UTEX B3054.</title>
        <authorList>
            <person name="Urrejola C."/>
            <person name="Alcorta J."/>
            <person name="Salas L."/>
            <person name="Vasquez M."/>
            <person name="Polz M.F."/>
            <person name="Vicuna R."/>
            <person name="Diez B."/>
        </authorList>
    </citation>
    <scope>NUCLEOTIDE SEQUENCE [LARGE SCALE GENOMIC DNA]</scope>
    <source>
        <strain evidence="2 3">1H9</strain>
    </source>
</reference>
<dbReference type="EMBL" id="NAPY01000035">
    <property type="protein sequence ID" value="MUL38264.1"/>
    <property type="molecule type" value="Genomic_DNA"/>
</dbReference>
<feature type="transmembrane region" description="Helical" evidence="1">
    <location>
        <begin position="240"/>
        <end position="272"/>
    </location>
</feature>
<keyword evidence="1" id="KW-0812">Transmembrane</keyword>
<dbReference type="Proteomes" id="UP000441797">
    <property type="component" value="Unassembled WGS sequence"/>
</dbReference>
<comment type="caution">
    <text evidence="2">The sequence shown here is derived from an EMBL/GenBank/DDBJ whole genome shotgun (WGS) entry which is preliminary data.</text>
</comment>
<dbReference type="PANTHER" id="PTHR37422">
    <property type="entry name" value="TEICHURONIC ACID BIOSYNTHESIS PROTEIN TUAE"/>
    <property type="match status" value="1"/>
</dbReference>
<feature type="transmembrane region" description="Helical" evidence="1">
    <location>
        <begin position="212"/>
        <end position="233"/>
    </location>
</feature>
<keyword evidence="3" id="KW-1185">Reference proteome</keyword>
<proteinExistence type="predicted"/>
<dbReference type="InterPro" id="IPR051533">
    <property type="entry name" value="WaaL-like"/>
</dbReference>
<name>A0A6N8FZU7_9CHRO</name>
<gene>
    <name evidence="2" type="ORF">BWI75_18490</name>
</gene>
<dbReference type="PANTHER" id="PTHR37422:SF13">
    <property type="entry name" value="LIPOPOLYSACCHARIDE BIOSYNTHESIS PROTEIN PA4999-RELATED"/>
    <property type="match status" value="1"/>
</dbReference>
<dbReference type="AlphaFoldDB" id="A0A6N8FZU7"/>
<dbReference type="OrthoDB" id="511646at2"/>
<feature type="transmembrane region" description="Helical" evidence="1">
    <location>
        <begin position="110"/>
        <end position="127"/>
    </location>
</feature>
<sequence length="461" mass="51812">MTQLYKPRFAAPTAQQDKLVSGIWIRWQALTLAERVVCASIVLIPLWWLLGIYRYFATLLLLGVIAYDWQKYGEIRLKSPSIPVIALMTFGAYQVAKIITAYSVSGRDTFTTVFLLTFCPAIWLWYVQSNHIKIRLAVVTWACTVSAVQMVAFWALLQFVIPETVFIPPRLQNVYAFLTDQGEMEGFINNPNFLQPYANYGNSIGERRYNLFFIYPEFFAVFAGFIGLVALEIKNRLWSLLLLFGGVFLIVISGTRAVWVSFPILVISYYVLKNLTKLWGPPIICALIALISFTTLSLPPVTSTIANTFSQTTQSVSEARENSTDVRNAIYRQTWQDLLGNEDALIWGFPSSGSAIAVTGSNNNAVVGSHSFILGNLLYRNGIIGTTIFAVFWGSLFMWFYQTRAGRPLFCFCVLIFYTLLAPTTPIIYEMHVSGLLIVLCAALRSPKPKLPGVRKSCVSF</sequence>
<keyword evidence="1" id="KW-0472">Membrane</keyword>
<evidence type="ECO:0008006" key="4">
    <source>
        <dbReference type="Google" id="ProtNLM"/>
    </source>
</evidence>
<dbReference type="RefSeq" id="WP_105217982.1">
    <property type="nucleotide sequence ID" value="NZ_CAWNSU010000061.1"/>
</dbReference>
<evidence type="ECO:0000313" key="2">
    <source>
        <dbReference type="EMBL" id="MUL38264.1"/>
    </source>
</evidence>
<feature type="transmembrane region" description="Helical" evidence="1">
    <location>
        <begin position="278"/>
        <end position="298"/>
    </location>
</feature>
<evidence type="ECO:0000256" key="1">
    <source>
        <dbReference type="SAM" id="Phobius"/>
    </source>
</evidence>
<accession>A0A6N8FZU7</accession>
<feature type="transmembrane region" description="Helical" evidence="1">
    <location>
        <begin position="382"/>
        <end position="401"/>
    </location>
</feature>
<keyword evidence="1" id="KW-1133">Transmembrane helix</keyword>
<evidence type="ECO:0000313" key="3">
    <source>
        <dbReference type="Proteomes" id="UP000441797"/>
    </source>
</evidence>
<protein>
    <recommendedName>
        <fullName evidence="4">O-antigen polymerase</fullName>
    </recommendedName>
</protein>
<feature type="transmembrane region" description="Helical" evidence="1">
    <location>
        <begin position="139"/>
        <end position="161"/>
    </location>
</feature>
<organism evidence="2 3">
    <name type="scientific">Gloeocapsopsis dulcis AAB1 = 1H9</name>
    <dbReference type="NCBI Taxonomy" id="1433147"/>
    <lineage>
        <taxon>Bacteria</taxon>
        <taxon>Bacillati</taxon>
        <taxon>Cyanobacteriota</taxon>
        <taxon>Cyanophyceae</taxon>
        <taxon>Oscillatoriophycideae</taxon>
        <taxon>Chroococcales</taxon>
        <taxon>Chroococcaceae</taxon>
        <taxon>Gloeocapsopsis</taxon>
        <taxon>Gloeocapsopsis dulcis</taxon>
    </lineage>
</organism>
<feature type="transmembrane region" description="Helical" evidence="1">
    <location>
        <begin position="407"/>
        <end position="429"/>
    </location>
</feature>